<dbReference type="RefSeq" id="WP_284315072.1">
    <property type="nucleotide sequence ID" value="NZ_BSPC01000058.1"/>
</dbReference>
<organism evidence="1 2">
    <name type="scientific">Labrys miyagiensis</name>
    <dbReference type="NCBI Taxonomy" id="346912"/>
    <lineage>
        <taxon>Bacteria</taxon>
        <taxon>Pseudomonadati</taxon>
        <taxon>Pseudomonadota</taxon>
        <taxon>Alphaproteobacteria</taxon>
        <taxon>Hyphomicrobiales</taxon>
        <taxon>Xanthobacteraceae</taxon>
        <taxon>Labrys</taxon>
    </lineage>
</organism>
<comment type="caution">
    <text evidence="1">The sequence shown here is derived from an EMBL/GenBank/DDBJ whole genome shotgun (WGS) entry which is preliminary data.</text>
</comment>
<dbReference type="Proteomes" id="UP001156882">
    <property type="component" value="Unassembled WGS sequence"/>
</dbReference>
<accession>A0ABQ6CP42</accession>
<proteinExistence type="predicted"/>
<gene>
    <name evidence="1" type="ORF">GCM10007874_51130</name>
</gene>
<keyword evidence="2" id="KW-1185">Reference proteome</keyword>
<dbReference type="EMBL" id="BSPC01000058">
    <property type="protein sequence ID" value="GLS22096.1"/>
    <property type="molecule type" value="Genomic_DNA"/>
</dbReference>
<reference evidence="2" key="1">
    <citation type="journal article" date="2019" name="Int. J. Syst. Evol. Microbiol.">
        <title>The Global Catalogue of Microorganisms (GCM) 10K type strain sequencing project: providing services to taxonomists for standard genome sequencing and annotation.</title>
        <authorList>
            <consortium name="The Broad Institute Genomics Platform"/>
            <consortium name="The Broad Institute Genome Sequencing Center for Infectious Disease"/>
            <person name="Wu L."/>
            <person name="Ma J."/>
        </authorList>
    </citation>
    <scope>NUCLEOTIDE SEQUENCE [LARGE SCALE GENOMIC DNA]</scope>
    <source>
        <strain evidence="2">NBRC 101365</strain>
    </source>
</reference>
<evidence type="ECO:0000313" key="2">
    <source>
        <dbReference type="Proteomes" id="UP001156882"/>
    </source>
</evidence>
<name>A0ABQ6CP42_9HYPH</name>
<protein>
    <submittedName>
        <fullName evidence="1">Uncharacterized protein</fullName>
    </submittedName>
</protein>
<sequence>MSENVDNSLMTEVLKEIRKPLRDQGTLLSRIVEILGHHSNRFNAIENRFDLIEGRLTSIDRRFHEQTVELETIIRGEMLGARTNFEIQWEDRLHDLDERIKALEDKAGT</sequence>
<evidence type="ECO:0000313" key="1">
    <source>
        <dbReference type="EMBL" id="GLS22096.1"/>
    </source>
</evidence>